<organism evidence="3 4">
    <name type="scientific">Luteococcus japonicus LSP_Lj1</name>
    <dbReference type="NCBI Taxonomy" id="1255658"/>
    <lineage>
        <taxon>Bacteria</taxon>
        <taxon>Bacillati</taxon>
        <taxon>Actinomycetota</taxon>
        <taxon>Actinomycetes</taxon>
        <taxon>Propionibacteriales</taxon>
        <taxon>Propionibacteriaceae</taxon>
        <taxon>Luteococcus</taxon>
    </lineage>
</organism>
<dbReference type="AlphaFoldDB" id="A0A1R4J6N5"/>
<keyword evidence="1" id="KW-1133">Transmembrane helix</keyword>
<dbReference type="OrthoDB" id="3426404at2"/>
<gene>
    <name evidence="3" type="ORF">FM114_05650</name>
</gene>
<feature type="transmembrane region" description="Helical" evidence="1">
    <location>
        <begin position="20"/>
        <end position="46"/>
    </location>
</feature>
<dbReference type="InterPro" id="IPR032816">
    <property type="entry name" value="VTT_dom"/>
</dbReference>
<name>A0A1R4J6N5_9ACTN</name>
<feature type="transmembrane region" description="Helical" evidence="1">
    <location>
        <begin position="111"/>
        <end position="130"/>
    </location>
</feature>
<dbReference type="Pfam" id="PF09335">
    <property type="entry name" value="VTT_dom"/>
    <property type="match status" value="1"/>
</dbReference>
<protein>
    <recommendedName>
        <fullName evidence="2">VTT domain-containing protein</fullName>
    </recommendedName>
</protein>
<keyword evidence="1" id="KW-0472">Membrane</keyword>
<reference evidence="3 4" key="1">
    <citation type="submission" date="2017-02" db="EMBL/GenBank/DDBJ databases">
        <authorList>
            <person name="Peterson S.W."/>
        </authorList>
    </citation>
    <scope>NUCLEOTIDE SEQUENCE [LARGE SCALE GENOMIC DNA]</scope>
    <source>
        <strain evidence="3 4">LSP_Lj1</strain>
    </source>
</reference>
<dbReference type="EMBL" id="FUKQ01000019">
    <property type="protein sequence ID" value="SJN27333.1"/>
    <property type="molecule type" value="Genomic_DNA"/>
</dbReference>
<dbReference type="STRING" id="1255658.FM114_05650"/>
<proteinExistence type="predicted"/>
<feature type="transmembrane region" description="Helical" evidence="1">
    <location>
        <begin position="137"/>
        <end position="157"/>
    </location>
</feature>
<evidence type="ECO:0000313" key="4">
    <source>
        <dbReference type="Proteomes" id="UP000188342"/>
    </source>
</evidence>
<dbReference type="RefSeq" id="WP_094764208.1">
    <property type="nucleotide sequence ID" value="NZ_FUKQ01000019.1"/>
</dbReference>
<evidence type="ECO:0000259" key="2">
    <source>
        <dbReference type="Pfam" id="PF09335"/>
    </source>
</evidence>
<evidence type="ECO:0000256" key="1">
    <source>
        <dbReference type="SAM" id="Phobius"/>
    </source>
</evidence>
<feature type="transmembrane region" description="Helical" evidence="1">
    <location>
        <begin position="67"/>
        <end position="91"/>
    </location>
</feature>
<keyword evidence="1" id="KW-0812">Transmembrane</keyword>
<feature type="domain" description="VTT" evidence="2">
    <location>
        <begin position="18"/>
        <end position="121"/>
    </location>
</feature>
<keyword evidence="4" id="KW-1185">Reference proteome</keyword>
<sequence length="167" mass="18117">MNLPEAWWNPMSWDAPFPVVAAALAMIAFLRAGLTYLVGRFIAAGGSRTRAGQMMERPGFVRAVERVNRIGAPVVSLSFITVGVQTMVNLAAGFLRMPLWRYLPALAVGSALWGMIYASVGFVGFAALALAWRQHPVLAVLLLVGFMAVMALLVSTHRTRPSELDES</sequence>
<evidence type="ECO:0000313" key="3">
    <source>
        <dbReference type="EMBL" id="SJN27333.1"/>
    </source>
</evidence>
<dbReference type="Proteomes" id="UP000188342">
    <property type="component" value="Unassembled WGS sequence"/>
</dbReference>
<accession>A0A1R4J6N5</accession>